<feature type="transmembrane region" description="Helical" evidence="1">
    <location>
        <begin position="12"/>
        <end position="37"/>
    </location>
</feature>
<evidence type="ECO:0000256" key="1">
    <source>
        <dbReference type="SAM" id="Phobius"/>
    </source>
</evidence>
<keyword evidence="1" id="KW-1133">Transmembrane helix</keyword>
<dbReference type="EMBL" id="CP062938">
    <property type="protein sequence ID" value="QOL31315.1"/>
    <property type="molecule type" value="Genomic_DNA"/>
</dbReference>
<proteinExistence type="predicted"/>
<keyword evidence="1" id="KW-0472">Membrane</keyword>
<reference evidence="2 4" key="1">
    <citation type="journal article" date="2017" name="BMC Genomics">
        <title>Comparative genomic and phylogenomic analyses of the Bifidobacteriaceae family.</title>
        <authorList>
            <person name="Lugli G.A."/>
            <person name="Milani C."/>
            <person name="Turroni F."/>
            <person name="Duranti S."/>
            <person name="Mancabelli L."/>
            <person name="Mangifesta M."/>
            <person name="Ferrario C."/>
            <person name="Modesto M."/>
            <person name="Mattarelli P."/>
            <person name="Jiri K."/>
            <person name="van Sinderen D."/>
            <person name="Ventura M."/>
        </authorList>
    </citation>
    <scope>NUCLEOTIDE SEQUENCE [LARGE SCALE GENOMIC DNA]</scope>
    <source>
        <strain evidence="2 4">DSM 100216</strain>
    </source>
</reference>
<reference evidence="3 5" key="2">
    <citation type="submission" date="2020-10" db="EMBL/GenBank/DDBJ databases">
        <title>Genome sequencing of Bifidobacterium eulemuris_DSMZ_100216.</title>
        <authorList>
            <person name="Kim J."/>
        </authorList>
    </citation>
    <scope>NUCLEOTIDE SEQUENCE [LARGE SCALE GENOMIC DNA]</scope>
    <source>
        <strain evidence="3 5">DSM 100216</strain>
    </source>
</reference>
<dbReference type="OrthoDB" id="3268648at2"/>
<evidence type="ECO:0000313" key="2">
    <source>
        <dbReference type="EMBL" id="OZG69172.1"/>
    </source>
</evidence>
<dbReference type="Proteomes" id="UP000216057">
    <property type="component" value="Unassembled WGS sequence"/>
</dbReference>
<protein>
    <recommendedName>
        <fullName evidence="6">Peptidoglycan-binding domain 1 protein</fullName>
    </recommendedName>
</protein>
<dbReference type="InterPro" id="IPR036366">
    <property type="entry name" value="PGBDSf"/>
</dbReference>
<name>A0A261GCM7_9BIFI</name>
<dbReference type="Proteomes" id="UP000593943">
    <property type="component" value="Chromosome"/>
</dbReference>
<dbReference type="KEGG" id="beu:BE0216_01710"/>
<organism evidence="2 4">
    <name type="scientific">Bifidobacterium eulemuris</name>
    <dbReference type="NCBI Taxonomy" id="1765219"/>
    <lineage>
        <taxon>Bacteria</taxon>
        <taxon>Bacillati</taxon>
        <taxon>Actinomycetota</taxon>
        <taxon>Actinomycetes</taxon>
        <taxon>Bifidobacteriales</taxon>
        <taxon>Bifidobacteriaceae</taxon>
        <taxon>Bifidobacterium</taxon>
    </lineage>
</organism>
<gene>
    <name evidence="3" type="ORF">BE0216_01710</name>
    <name evidence="2" type="ORF">BEUL_0578</name>
</gene>
<sequence length="356" mass="37662">MKQHQGNHHYGAQILVWSLMSAIIAVSVTVEACALWLPDRTPNVLSEAKIIASAPTSVQDYSGNQPVTVVPTVSASQTLLSNVSGIVTADQSGQGLVSGKAAFAVNGRAIIALSTSTPLYRNLKIGDSGEDVRAVNNELNRLGYNSQPESDLFQWSTSDGWRQLMWDNGNESNGELFIADTLWIPNTTVAVDAWTARQGTQTTAGSQVGEVPGLITALTVKNGQPSQQDRTLTVAKLTATLPAGTTTITDPVFLQQFTNSEEVTSLSPESLTAGLSATLSLSKPLLVLRVPAGAVFDVNGQYGCIAPASGKDKGKPIRMDIVGNELGVSLLKSEQVDIQQIRTVMLGETLSGLVCK</sequence>
<evidence type="ECO:0000313" key="4">
    <source>
        <dbReference type="Proteomes" id="UP000216057"/>
    </source>
</evidence>
<evidence type="ECO:0000313" key="3">
    <source>
        <dbReference type="EMBL" id="QOL31315.1"/>
    </source>
</evidence>
<keyword evidence="1" id="KW-0812">Transmembrane</keyword>
<keyword evidence="5" id="KW-1185">Reference proteome</keyword>
<dbReference type="EMBL" id="MWWZ01000004">
    <property type="protein sequence ID" value="OZG69172.1"/>
    <property type="molecule type" value="Genomic_DNA"/>
</dbReference>
<evidence type="ECO:0000313" key="5">
    <source>
        <dbReference type="Proteomes" id="UP000593943"/>
    </source>
</evidence>
<dbReference type="RefSeq" id="WP_094636207.1">
    <property type="nucleotide sequence ID" value="NZ_CP062938.1"/>
</dbReference>
<accession>A0A261GCM7</accession>
<dbReference type="Gene3D" id="1.10.101.10">
    <property type="entry name" value="PGBD-like superfamily/PGBD"/>
    <property type="match status" value="1"/>
</dbReference>
<dbReference type="AlphaFoldDB" id="A0A261GCM7"/>
<evidence type="ECO:0008006" key="6">
    <source>
        <dbReference type="Google" id="ProtNLM"/>
    </source>
</evidence>